<comment type="caution">
    <text evidence="1">The sequence shown here is derived from an EMBL/GenBank/DDBJ whole genome shotgun (WGS) entry which is preliminary data.</text>
</comment>
<organism evidence="1 2">
    <name type="scientific">Devosia nanyangense</name>
    <dbReference type="NCBI Taxonomy" id="1228055"/>
    <lineage>
        <taxon>Bacteria</taxon>
        <taxon>Pseudomonadati</taxon>
        <taxon>Pseudomonadota</taxon>
        <taxon>Alphaproteobacteria</taxon>
        <taxon>Hyphomicrobiales</taxon>
        <taxon>Devosiaceae</taxon>
        <taxon>Devosia</taxon>
    </lineage>
</organism>
<dbReference type="AlphaFoldDB" id="A0A933L1I7"/>
<name>A0A933L1I7_9HYPH</name>
<reference evidence="1" key="1">
    <citation type="submission" date="2020-07" db="EMBL/GenBank/DDBJ databases">
        <title>Huge and variable diversity of episymbiotic CPR bacteria and DPANN archaea in groundwater ecosystems.</title>
        <authorList>
            <person name="He C.Y."/>
            <person name="Keren R."/>
            <person name="Whittaker M."/>
            <person name="Farag I.F."/>
            <person name="Doudna J."/>
            <person name="Cate J.H.D."/>
            <person name="Banfield J.F."/>
        </authorList>
    </citation>
    <scope>NUCLEOTIDE SEQUENCE</scope>
    <source>
        <strain evidence="1">NC_groundwater_1586_Pr3_B-0.1um_66_15</strain>
    </source>
</reference>
<evidence type="ECO:0000313" key="1">
    <source>
        <dbReference type="EMBL" id="MBI4920831.1"/>
    </source>
</evidence>
<sequence length="141" mass="15844">MSVRRWLSLAVLVSILALLFGPNLVQGNHVLRAFQTAAVWPRPGGMIDASRELSEVLRLDDSEDNILSDVGAAGFSKTYETTGKVEGIDSHPQWDRLLELRRVDQWWNIVFTDEYRLLLGFKNDRLVWLAAHISVAGLGTI</sequence>
<accession>A0A933L1I7</accession>
<gene>
    <name evidence="1" type="ORF">HY834_03715</name>
</gene>
<dbReference type="Proteomes" id="UP000782610">
    <property type="component" value="Unassembled WGS sequence"/>
</dbReference>
<evidence type="ECO:0000313" key="2">
    <source>
        <dbReference type="Proteomes" id="UP000782610"/>
    </source>
</evidence>
<protein>
    <submittedName>
        <fullName evidence="1">Uncharacterized protein</fullName>
    </submittedName>
</protein>
<dbReference type="EMBL" id="JACRAF010000013">
    <property type="protein sequence ID" value="MBI4920831.1"/>
    <property type="molecule type" value="Genomic_DNA"/>
</dbReference>
<proteinExistence type="predicted"/>